<dbReference type="InterPro" id="IPR040404">
    <property type="entry name" value="Phylloplanin-like"/>
</dbReference>
<proteinExistence type="predicted"/>
<comment type="caution">
    <text evidence="2">The sequence shown here is derived from an EMBL/GenBank/DDBJ whole genome shotgun (WGS) entry which is preliminary data.</text>
</comment>
<accession>A0A3L6S780</accession>
<dbReference type="OrthoDB" id="905355at2759"/>
<reference evidence="3" key="1">
    <citation type="journal article" date="2019" name="Nat. Commun.">
        <title>The genome of broomcorn millet.</title>
        <authorList>
            <person name="Zou C."/>
            <person name="Miki D."/>
            <person name="Li D."/>
            <person name="Tang Q."/>
            <person name="Xiao L."/>
            <person name="Rajput S."/>
            <person name="Deng P."/>
            <person name="Jia W."/>
            <person name="Huang R."/>
            <person name="Zhang M."/>
            <person name="Sun Y."/>
            <person name="Hu J."/>
            <person name="Fu X."/>
            <person name="Schnable P.S."/>
            <person name="Li F."/>
            <person name="Zhang H."/>
            <person name="Feng B."/>
            <person name="Zhu X."/>
            <person name="Liu R."/>
            <person name="Schnable J.C."/>
            <person name="Zhu J.-K."/>
            <person name="Zhang H."/>
        </authorList>
    </citation>
    <scope>NUCLEOTIDE SEQUENCE [LARGE SCALE GENOMIC DNA]</scope>
</reference>
<dbReference type="AlphaFoldDB" id="A0A3L6S780"/>
<dbReference type="EMBL" id="PQIB02000005">
    <property type="protein sequence ID" value="RLN15876.1"/>
    <property type="molecule type" value="Genomic_DNA"/>
</dbReference>
<feature type="signal peptide" evidence="1">
    <location>
        <begin position="1"/>
        <end position="20"/>
    </location>
</feature>
<sequence>MAPRSLALLAALLVAAAAAADQVGAGVPAPAGVSPLVGYEIIYGRVPCRNGSSIDGKAGPPFPNATVELVCRDNPAVRVLNMTTDAAGRFGVYTVKIPNIDGVLHDALHDRCRVVVITPLAACDESLAGVTGRLTAPLKLPQHPPIGLGVRFSLVFTVGAFSVVKIMILGWIGDACMSGRGVSPIKYCSYE</sequence>
<gene>
    <name evidence="2" type="ORF">C2845_PM02G26610</name>
</gene>
<protein>
    <submittedName>
        <fullName evidence="2">Uncharacterized protein</fullName>
    </submittedName>
</protein>
<evidence type="ECO:0000313" key="2">
    <source>
        <dbReference type="EMBL" id="RLN15876.1"/>
    </source>
</evidence>
<dbReference type="PANTHER" id="PTHR34458:SF5">
    <property type="entry name" value="POLLEN OLE E 1 ALLERGEN AND EXTENSIN FAMILY PROTEIN"/>
    <property type="match status" value="1"/>
</dbReference>
<keyword evidence="3" id="KW-1185">Reference proteome</keyword>
<dbReference type="PANTHER" id="PTHR34458">
    <property type="entry name" value="POLLEN OLE E 1 ALLERGEN AND EXTENSIN FAMILY PROTEIN-RELATED"/>
    <property type="match status" value="1"/>
</dbReference>
<dbReference type="Proteomes" id="UP000275267">
    <property type="component" value="Unassembled WGS sequence"/>
</dbReference>
<organism evidence="2 3">
    <name type="scientific">Panicum miliaceum</name>
    <name type="common">Proso millet</name>
    <name type="synonym">Broomcorn millet</name>
    <dbReference type="NCBI Taxonomy" id="4540"/>
    <lineage>
        <taxon>Eukaryota</taxon>
        <taxon>Viridiplantae</taxon>
        <taxon>Streptophyta</taxon>
        <taxon>Embryophyta</taxon>
        <taxon>Tracheophyta</taxon>
        <taxon>Spermatophyta</taxon>
        <taxon>Magnoliopsida</taxon>
        <taxon>Liliopsida</taxon>
        <taxon>Poales</taxon>
        <taxon>Poaceae</taxon>
        <taxon>PACMAD clade</taxon>
        <taxon>Panicoideae</taxon>
        <taxon>Panicodae</taxon>
        <taxon>Paniceae</taxon>
        <taxon>Panicinae</taxon>
        <taxon>Panicum</taxon>
        <taxon>Panicum sect. Panicum</taxon>
    </lineage>
</organism>
<evidence type="ECO:0000256" key="1">
    <source>
        <dbReference type="SAM" id="SignalP"/>
    </source>
</evidence>
<feature type="chain" id="PRO_5018188539" evidence="1">
    <location>
        <begin position="21"/>
        <end position="191"/>
    </location>
</feature>
<name>A0A3L6S780_PANMI</name>
<keyword evidence="1" id="KW-0732">Signal</keyword>
<evidence type="ECO:0000313" key="3">
    <source>
        <dbReference type="Proteomes" id="UP000275267"/>
    </source>
</evidence>